<dbReference type="GO" id="GO:0000981">
    <property type="term" value="F:DNA-binding transcription factor activity, RNA polymerase II-specific"/>
    <property type="evidence" value="ECO:0007669"/>
    <property type="project" value="TreeGrafter"/>
</dbReference>
<feature type="region of interest" description="Disordered" evidence="7">
    <location>
        <begin position="191"/>
        <end position="229"/>
    </location>
</feature>
<dbReference type="InterPro" id="IPR018186">
    <property type="entry name" value="TF_T-box_CS"/>
</dbReference>
<keyword evidence="2" id="KW-0805">Transcription regulation</keyword>
<evidence type="ECO:0000256" key="1">
    <source>
        <dbReference type="ARBA" id="ARBA00004123"/>
    </source>
</evidence>
<dbReference type="GO" id="GO:0005634">
    <property type="term" value="C:nucleus"/>
    <property type="evidence" value="ECO:0007669"/>
    <property type="project" value="UniProtKB-SubCell"/>
</dbReference>
<keyword evidence="3 6" id="KW-0238">DNA-binding</keyword>
<dbReference type="PRINTS" id="PR00937">
    <property type="entry name" value="TBOX"/>
</dbReference>
<keyword evidence="5 6" id="KW-0539">Nucleus</keyword>
<dbReference type="PANTHER" id="PTHR11267:SF170">
    <property type="entry name" value="T-BOX PROTEIN 33-RELATED"/>
    <property type="match status" value="1"/>
</dbReference>
<evidence type="ECO:0000313" key="9">
    <source>
        <dbReference type="Proteomes" id="UP000887575"/>
    </source>
</evidence>
<dbReference type="PROSITE" id="PS01283">
    <property type="entry name" value="TBOX_1"/>
    <property type="match status" value="1"/>
</dbReference>
<comment type="caution">
    <text evidence="6">Lacks conserved residue(s) required for the propagation of feature annotation.</text>
</comment>
<dbReference type="Proteomes" id="UP000887575">
    <property type="component" value="Unassembled WGS sequence"/>
</dbReference>
<dbReference type="PROSITE" id="PS50252">
    <property type="entry name" value="TBOX_3"/>
    <property type="match status" value="1"/>
</dbReference>
<proteinExistence type="predicted"/>
<dbReference type="SMART" id="SM00425">
    <property type="entry name" value="TBOX"/>
    <property type="match status" value="1"/>
</dbReference>
<dbReference type="GO" id="GO:0000978">
    <property type="term" value="F:RNA polymerase II cis-regulatory region sequence-specific DNA binding"/>
    <property type="evidence" value="ECO:0007669"/>
    <property type="project" value="InterPro"/>
</dbReference>
<dbReference type="Pfam" id="PF00907">
    <property type="entry name" value="T-box"/>
    <property type="match status" value="1"/>
</dbReference>
<keyword evidence="4" id="KW-0804">Transcription</keyword>
<dbReference type="AlphaFoldDB" id="A0AAF3J1Q6"/>
<evidence type="ECO:0000256" key="5">
    <source>
        <dbReference type="ARBA" id="ARBA00023242"/>
    </source>
</evidence>
<keyword evidence="9" id="KW-1185">Reference proteome</keyword>
<organism evidence="9 10">
    <name type="scientific">Mesorhabditis belari</name>
    <dbReference type="NCBI Taxonomy" id="2138241"/>
    <lineage>
        <taxon>Eukaryota</taxon>
        <taxon>Metazoa</taxon>
        <taxon>Ecdysozoa</taxon>
        <taxon>Nematoda</taxon>
        <taxon>Chromadorea</taxon>
        <taxon>Rhabditida</taxon>
        <taxon>Rhabditina</taxon>
        <taxon>Rhabditomorpha</taxon>
        <taxon>Rhabditoidea</taxon>
        <taxon>Rhabditidae</taxon>
        <taxon>Mesorhabditinae</taxon>
        <taxon>Mesorhabditis</taxon>
    </lineage>
</organism>
<dbReference type="GO" id="GO:0045893">
    <property type="term" value="P:positive regulation of DNA-templated transcription"/>
    <property type="evidence" value="ECO:0007669"/>
    <property type="project" value="InterPro"/>
</dbReference>
<dbReference type="GO" id="GO:0001708">
    <property type="term" value="P:cell fate specification"/>
    <property type="evidence" value="ECO:0007669"/>
    <property type="project" value="TreeGrafter"/>
</dbReference>
<dbReference type="InterPro" id="IPR036960">
    <property type="entry name" value="T-box_sf"/>
</dbReference>
<evidence type="ECO:0000256" key="3">
    <source>
        <dbReference type="ARBA" id="ARBA00023125"/>
    </source>
</evidence>
<dbReference type="SUPFAM" id="SSF49417">
    <property type="entry name" value="p53-like transcription factors"/>
    <property type="match status" value="1"/>
</dbReference>
<dbReference type="PANTHER" id="PTHR11267">
    <property type="entry name" value="T-BOX PROTEIN-RELATED"/>
    <property type="match status" value="1"/>
</dbReference>
<evidence type="ECO:0000259" key="8">
    <source>
        <dbReference type="PROSITE" id="PS50252"/>
    </source>
</evidence>
<dbReference type="WBParaSite" id="MBELARI_LOCUS10704">
    <property type="protein sequence ID" value="MBELARI_LOCUS10704"/>
    <property type="gene ID" value="MBELARI_LOCUS10704"/>
</dbReference>
<sequence>MQNGITVSIENHKLWEKFQPLGNEMIITKVGRKMFPRLEYNIRGLDPIGLYQVFLYLRRADDFRWKYNGAAKWQKAGPGEPPEHSDPRAIPWNDNNGASIGRELMERPLMFDTFKMTNNIIERDRKPGLVYVQSMHRYLPELRIYRLGPNGATTLVHEFCTSLTEFFAVTCYQNPEVTKEKIAFNPFAKGFRESNGRKRSHTPPSEDGSSNSIRGTPTEPGLHAEEKKFSPTIGNGPPIEWVNHPYPMPHHPLPPAATTQPMPWPTTSWHPMPQHPPLYQFNTTFNLPPVWPSYPGMMESGGYWNMAPPSGIPAGIPPAFSRPPLILPHHSDSDNDEPAPPANFTLLA</sequence>
<feature type="domain" description="T-box" evidence="8">
    <location>
        <begin position="9"/>
        <end position="193"/>
    </location>
</feature>
<reference evidence="10" key="1">
    <citation type="submission" date="2024-02" db="UniProtKB">
        <authorList>
            <consortium name="WormBaseParasite"/>
        </authorList>
    </citation>
    <scope>IDENTIFICATION</scope>
</reference>
<comment type="subcellular location">
    <subcellularLocation>
        <location evidence="1 6">Nucleus</location>
    </subcellularLocation>
</comment>
<evidence type="ECO:0000313" key="10">
    <source>
        <dbReference type="WBParaSite" id="MBELARI_LOCUS10704"/>
    </source>
</evidence>
<feature type="region of interest" description="Disordered" evidence="7">
    <location>
        <begin position="325"/>
        <end position="348"/>
    </location>
</feature>
<dbReference type="GO" id="GO:0000785">
    <property type="term" value="C:chromatin"/>
    <property type="evidence" value="ECO:0007669"/>
    <property type="project" value="TreeGrafter"/>
</dbReference>
<protein>
    <recommendedName>
        <fullName evidence="8">T-box domain-containing protein</fullName>
    </recommendedName>
</protein>
<dbReference type="Gene3D" id="2.60.40.820">
    <property type="entry name" value="Transcription factor, T-box"/>
    <property type="match status" value="1"/>
</dbReference>
<dbReference type="InterPro" id="IPR046360">
    <property type="entry name" value="T-box_DNA-bd"/>
</dbReference>
<evidence type="ECO:0000256" key="6">
    <source>
        <dbReference type="PROSITE-ProRule" id="PRU00201"/>
    </source>
</evidence>
<dbReference type="InterPro" id="IPR008967">
    <property type="entry name" value="p53-like_TF_DNA-bd_sf"/>
</dbReference>
<name>A0AAF3J1Q6_9BILA</name>
<dbReference type="InterPro" id="IPR001699">
    <property type="entry name" value="TF_T-box"/>
</dbReference>
<accession>A0AAF3J1Q6</accession>
<evidence type="ECO:0000256" key="4">
    <source>
        <dbReference type="ARBA" id="ARBA00023163"/>
    </source>
</evidence>
<evidence type="ECO:0000256" key="2">
    <source>
        <dbReference type="ARBA" id="ARBA00023015"/>
    </source>
</evidence>
<evidence type="ECO:0000256" key="7">
    <source>
        <dbReference type="SAM" id="MobiDB-lite"/>
    </source>
</evidence>
<feature type="region of interest" description="Disordered" evidence="7">
    <location>
        <begin position="73"/>
        <end position="93"/>
    </location>
</feature>
<dbReference type="CDD" id="cd00182">
    <property type="entry name" value="T-box"/>
    <property type="match status" value="1"/>
</dbReference>